<gene>
    <name evidence="7" type="ORF">OCK74_05040</name>
</gene>
<sequence>MKSFSLIILFLFLYGFVFAQRQDFTIQLRAGKLAVASNITAANVEKINQKAARFGQKIFALIQFEDLPTEETKKILAAQGITLLEYIPKNTYTVTVKGKLNPALLKKVRARAVLEPVAQYKMFATLAEESMRPAAKGNKAVWVSFPKSFTADDVIRQLKALNFEVTSGELDAYRVLSLKVAASRLSELAELPFIEYIQPAPPKDEPLNFITRSFSRANVLNASVANNGRGLNGEGVVIGVGDNANTLSHIDLSGRIIDHTSSSSDQTLHSIHVTGTVAGAGNLNELYRGYASKATVIYQAFSNIIYYTPTYVKQYGMVTTNNSYGNVLGCNYTGTYDLNSRILDQQMIDYPHLQHVFAAGNSGSLTCSPAPAGFRTVLGGYQSAKNVISVGNLDANENIYGASSKGPVRDGRIKPEIAAFGNGVVSTFPNNTYAGLSGTSMSAPGVTGGLALLYQRYRQLHGNADPKSGLMKALICNGASDRGNSGPDFSYGFGSMNLLRSVDMLEQNRFIDDSVANTGVKQFTVSIPANTAQLKVMLYWHDPAASALSAKTLVNDLDLQVGSPASQILFPKILDTSAAGITAVATTGPDHMNNIEQVSVDNPQSGTYTIRVTGTEIGQNPMQEFFVVYDVIPNSVAVTYPAGGEGLVPGENTRISWDAFGDATSTFSLDYSIDNGATWTRVVSGLPQGSRFYNWLVPATVTDKALVKVTKESSGQSASSGAFSIIGVPVVSLSSVQCEGYFNINWTAVANATDYEVMMLKGDEMVSMAFTPSTTYTFNGLSKDSIYWVSVRARINGKTGRRAVAVWRKPDSGACDGSISDLDLALQAIVSPVSGRKFTSSALSSATQVKVQIKNLDNEAVNDFTVKYSIDGGSTWTPEHVTQSIAPSSEYTHTFSVPADLSALGTYQVIAVVKATGSDNNANNDTLRKEIKYLDNQPIELPFTDNLESALPETYIDSAMGLKGLDRYDLVASTPYGRLRTSISEFASSGTKAINLDAYRLVTPSNVNSLIGTFNLSAYDVKQHELRFGFRVLSHGQDEYANNKVWVRQSDTSTWIEVYDLNINSNKFFNQFGLASNIEFGDSLLKYGQNVSSAFQIKWGQEGQSATIDGTGNDGYSFDDFYIYQAQDDIQLVSIDTPNTVHCDIDASVPLRITLRNTTNQVITNIPVRYSVNNGSWVTETIPSVAGNTTFSYAFVNGLNLPEPGNYNIRVIADVATDNYRLNDTAVITVRKLPLITSFPYLENFEKDNGGWYSEGDNNSWAYGHPASPQVSSAASGSQAWKTNLTGTYNNWEWSYLYSPCFNVSGMQNPTLSFSVALDLENCGSTVCDAAWVEYSVDGMNWNRLMNSDAFNWYENGFYWSVENKTRWHVATIPLPTGLNSLRIRFVLNTDELVTREGIAIDDIHLYDKVNAIYDGETLSVPITQTINGGNGWMHFVSGGKLVASIQPNSQSLAATDVKVYINTDNVRHLNNQYYLDRSFTINPTNTDLQDSVTVRLYILDKEVDALLNATGCSCSKPADAYSLGISKYHDSAVYENGTVDDNKKGLWSFYPKNKVVIVPYDKGYYTELKIKNFSEFWFSSENMGGDIALPVRLVSFAVRKEGRSDAVIYWTVGEESNVDRYEIEVANGNGSGQQNGFEKIGQVASLGNISQQRQYAFTDQEFPKSGIRYYRLKIIDKDGTFTYSDVKSLRFADTNNWIVYPNPSRDGKFYFVYQMERTDEATVQLIDGIGRLVKTYQIRGSGYAEKLLVDLSAGTTAQGIYMLKVVSGGKEQVFKIYKQ</sequence>
<dbReference type="Gene3D" id="2.60.40.10">
    <property type="entry name" value="Immunoglobulins"/>
    <property type="match status" value="1"/>
</dbReference>
<dbReference type="Gene3D" id="2.60.120.380">
    <property type="match status" value="1"/>
</dbReference>
<dbReference type="Pfam" id="PF00082">
    <property type="entry name" value="Peptidase_S8"/>
    <property type="match status" value="1"/>
</dbReference>
<keyword evidence="8" id="KW-1185">Reference proteome</keyword>
<dbReference type="PRINTS" id="PR00723">
    <property type="entry name" value="SUBTILISIN"/>
</dbReference>
<name>A0A9X3BH50_9BACT</name>
<dbReference type="GO" id="GO:0004252">
    <property type="term" value="F:serine-type endopeptidase activity"/>
    <property type="evidence" value="ECO:0007669"/>
    <property type="project" value="UniProtKB-UniRule"/>
</dbReference>
<protein>
    <submittedName>
        <fullName evidence="7">S8 family serine peptidase</fullName>
    </submittedName>
</protein>
<dbReference type="PANTHER" id="PTHR43399:SF4">
    <property type="entry name" value="CELL WALL-ASSOCIATED PROTEASE"/>
    <property type="match status" value="1"/>
</dbReference>
<feature type="active site" description="Charge relay system" evidence="5">
    <location>
        <position position="242"/>
    </location>
</feature>
<evidence type="ECO:0000313" key="8">
    <source>
        <dbReference type="Proteomes" id="UP001155483"/>
    </source>
</evidence>
<dbReference type="PANTHER" id="PTHR43399">
    <property type="entry name" value="SUBTILISIN-RELATED"/>
    <property type="match status" value="1"/>
</dbReference>
<dbReference type="PROSITE" id="PS51892">
    <property type="entry name" value="SUBTILASE"/>
    <property type="match status" value="1"/>
</dbReference>
<dbReference type="InterPro" id="IPR013783">
    <property type="entry name" value="Ig-like_fold"/>
</dbReference>
<dbReference type="Gene3D" id="2.60.120.260">
    <property type="entry name" value="Galactose-binding domain-like"/>
    <property type="match status" value="1"/>
</dbReference>
<comment type="caution">
    <text evidence="7">The sequence shown here is derived from an EMBL/GenBank/DDBJ whole genome shotgun (WGS) entry which is preliminary data.</text>
</comment>
<dbReference type="PROSITE" id="PS00138">
    <property type="entry name" value="SUBTILASE_SER"/>
    <property type="match status" value="1"/>
</dbReference>
<dbReference type="GO" id="GO:0006508">
    <property type="term" value="P:proteolysis"/>
    <property type="evidence" value="ECO:0007669"/>
    <property type="project" value="UniProtKB-KW"/>
</dbReference>
<dbReference type="CDD" id="cd04842">
    <property type="entry name" value="Peptidases_S8_Kp43_protease"/>
    <property type="match status" value="1"/>
</dbReference>
<proteinExistence type="inferred from homology"/>
<accession>A0A9X3BH50</accession>
<dbReference type="InterPro" id="IPR023828">
    <property type="entry name" value="Peptidase_S8_Ser-AS"/>
</dbReference>
<dbReference type="SUPFAM" id="SSF50939">
    <property type="entry name" value="Sialidases"/>
    <property type="match status" value="1"/>
</dbReference>
<dbReference type="InterPro" id="IPR008979">
    <property type="entry name" value="Galactose-bd-like_sf"/>
</dbReference>
<dbReference type="SUPFAM" id="SSF52743">
    <property type="entry name" value="Subtilisin-like"/>
    <property type="match status" value="1"/>
</dbReference>
<dbReference type="SUPFAM" id="SSF49265">
    <property type="entry name" value="Fibronectin type III"/>
    <property type="match status" value="1"/>
</dbReference>
<dbReference type="InterPro" id="IPR036278">
    <property type="entry name" value="Sialidase_sf"/>
</dbReference>
<evidence type="ECO:0000313" key="7">
    <source>
        <dbReference type="EMBL" id="MCU7548468.1"/>
    </source>
</evidence>
<evidence type="ECO:0000256" key="1">
    <source>
        <dbReference type="ARBA" id="ARBA00011073"/>
    </source>
</evidence>
<dbReference type="InterPro" id="IPR034058">
    <property type="entry name" value="TagA/B/C/D_pept_dom"/>
</dbReference>
<dbReference type="RefSeq" id="WP_279295915.1">
    <property type="nucleotide sequence ID" value="NZ_JAOTIF010000002.1"/>
</dbReference>
<dbReference type="InterPro" id="IPR036852">
    <property type="entry name" value="Peptidase_S8/S53_dom_sf"/>
</dbReference>
<evidence type="ECO:0000256" key="2">
    <source>
        <dbReference type="ARBA" id="ARBA00022670"/>
    </source>
</evidence>
<keyword evidence="2 5" id="KW-0645">Protease</keyword>
<comment type="similarity">
    <text evidence="1 5">Belongs to the peptidase S8 family.</text>
</comment>
<dbReference type="Gene3D" id="3.40.50.200">
    <property type="entry name" value="Peptidase S8/S53 domain"/>
    <property type="match status" value="1"/>
</dbReference>
<dbReference type="InterPro" id="IPR015500">
    <property type="entry name" value="Peptidase_S8_subtilisin-rel"/>
</dbReference>
<organism evidence="7 8">
    <name type="scientific">Paraflavisolibacter caeni</name>
    <dbReference type="NCBI Taxonomy" id="2982496"/>
    <lineage>
        <taxon>Bacteria</taxon>
        <taxon>Pseudomonadati</taxon>
        <taxon>Bacteroidota</taxon>
        <taxon>Chitinophagia</taxon>
        <taxon>Chitinophagales</taxon>
        <taxon>Chitinophagaceae</taxon>
        <taxon>Paraflavisolibacter</taxon>
    </lineage>
</organism>
<dbReference type="NCBIfam" id="TIGR04183">
    <property type="entry name" value="Por_Secre_tail"/>
    <property type="match status" value="1"/>
</dbReference>
<reference evidence="7" key="2">
    <citation type="submission" date="2023-04" db="EMBL/GenBank/DDBJ databases">
        <title>Paracnuella aquatica gen. nov., sp. nov., a member of the family Chitinophagaceae isolated from a hot spring.</title>
        <authorList>
            <person name="Wang C."/>
        </authorList>
    </citation>
    <scope>NUCLEOTIDE SEQUENCE</scope>
    <source>
        <strain evidence="7">LB-8</strain>
    </source>
</reference>
<dbReference type="InterPro" id="IPR051048">
    <property type="entry name" value="Peptidase_S8/S53_subtilisin"/>
</dbReference>
<dbReference type="Proteomes" id="UP001155483">
    <property type="component" value="Unassembled WGS sequence"/>
</dbReference>
<evidence type="ECO:0000256" key="5">
    <source>
        <dbReference type="PROSITE-ProRule" id="PRU01240"/>
    </source>
</evidence>
<keyword evidence="3 5" id="KW-0378">Hydrolase</keyword>
<dbReference type="InterPro" id="IPR000209">
    <property type="entry name" value="Peptidase_S8/S53_dom"/>
</dbReference>
<dbReference type="InterPro" id="IPR036116">
    <property type="entry name" value="FN3_sf"/>
</dbReference>
<keyword evidence="4 5" id="KW-0720">Serine protease</keyword>
<feature type="domain" description="Peptidase S8/S53" evidence="6">
    <location>
        <begin position="233"/>
        <end position="494"/>
    </location>
</feature>
<evidence type="ECO:0000256" key="3">
    <source>
        <dbReference type="ARBA" id="ARBA00022801"/>
    </source>
</evidence>
<reference evidence="7" key="1">
    <citation type="submission" date="2022-09" db="EMBL/GenBank/DDBJ databases">
        <authorList>
            <person name="Yuan C."/>
            <person name="Ke Z."/>
        </authorList>
    </citation>
    <scope>NUCLEOTIDE SEQUENCE</scope>
    <source>
        <strain evidence="7">LB-8</strain>
    </source>
</reference>
<dbReference type="EMBL" id="JAOTIF010000002">
    <property type="protein sequence ID" value="MCU7548468.1"/>
    <property type="molecule type" value="Genomic_DNA"/>
</dbReference>
<feature type="active site" description="Charge relay system" evidence="5">
    <location>
        <position position="440"/>
    </location>
</feature>
<feature type="active site" description="Charge relay system" evidence="5">
    <location>
        <position position="269"/>
    </location>
</feature>
<dbReference type="SUPFAM" id="SSF49785">
    <property type="entry name" value="Galactose-binding domain-like"/>
    <property type="match status" value="1"/>
</dbReference>
<dbReference type="InterPro" id="IPR026444">
    <property type="entry name" value="Secre_tail"/>
</dbReference>
<evidence type="ECO:0000259" key="6">
    <source>
        <dbReference type="Pfam" id="PF00082"/>
    </source>
</evidence>
<evidence type="ECO:0000256" key="4">
    <source>
        <dbReference type="ARBA" id="ARBA00022825"/>
    </source>
</evidence>